<keyword evidence="2" id="KW-1185">Reference proteome</keyword>
<dbReference type="Proteomes" id="UP000248314">
    <property type="component" value="Unassembled WGS sequence"/>
</dbReference>
<sequence>MKTEKYKITEQEIEAIIKLTPQQRYAYFLKRICDWEEIWTLYEDGCIVLNEDKQGVLFVFLFPFETFASHYAIKQRGMHGTFAKCFKLNEFVSTIANKLLANSVSDALVFPVPNGFGLNVPLTRLIADIHKELENYE</sequence>
<protein>
    <submittedName>
        <fullName evidence="1">Uncharacterized protein DUF2750</fullName>
    </submittedName>
</protein>
<proteinExistence type="predicted"/>
<evidence type="ECO:0000313" key="1">
    <source>
        <dbReference type="EMBL" id="PXX18919.1"/>
    </source>
</evidence>
<comment type="caution">
    <text evidence="1">The sequence shown here is derived from an EMBL/GenBank/DDBJ whole genome shotgun (WGS) entry which is preliminary data.</text>
</comment>
<name>A0A318HPQ8_9BACT</name>
<dbReference type="Pfam" id="PF11042">
    <property type="entry name" value="DUF2750"/>
    <property type="match status" value="1"/>
</dbReference>
<reference evidence="1 2" key="1">
    <citation type="submission" date="2018-05" db="EMBL/GenBank/DDBJ databases">
        <title>Genomic Encyclopedia of Type Strains, Phase I: the one thousand microbial genomes (KMG-I) project.</title>
        <authorList>
            <person name="Kyrpides N."/>
        </authorList>
    </citation>
    <scope>NUCLEOTIDE SEQUENCE [LARGE SCALE GENOMIC DNA]</scope>
    <source>
        <strain evidence="1 2">DSM 15611</strain>
    </source>
</reference>
<gene>
    <name evidence="1" type="ORF">EJ73_02556</name>
</gene>
<organism evidence="1 2">
    <name type="scientific">Hoylesella shahii DSM 15611 = JCM 12083</name>
    <dbReference type="NCBI Taxonomy" id="1122991"/>
    <lineage>
        <taxon>Bacteria</taxon>
        <taxon>Pseudomonadati</taxon>
        <taxon>Bacteroidota</taxon>
        <taxon>Bacteroidia</taxon>
        <taxon>Bacteroidales</taxon>
        <taxon>Prevotellaceae</taxon>
        <taxon>Hoylesella</taxon>
    </lineage>
</organism>
<accession>A0A318HPQ8</accession>
<dbReference type="RefSeq" id="WP_025817069.1">
    <property type="nucleotide sequence ID" value="NZ_BAIZ01000042.1"/>
</dbReference>
<dbReference type="EMBL" id="QJJX01000046">
    <property type="protein sequence ID" value="PXX18919.1"/>
    <property type="molecule type" value="Genomic_DNA"/>
</dbReference>
<evidence type="ECO:0000313" key="2">
    <source>
        <dbReference type="Proteomes" id="UP000248314"/>
    </source>
</evidence>
<dbReference type="InterPro" id="IPR021284">
    <property type="entry name" value="DUF2750"/>
</dbReference>
<dbReference type="AlphaFoldDB" id="A0A318HPQ8"/>
<dbReference type="OrthoDB" id="2936081at2"/>
<dbReference type="STRING" id="1122991.GCA_000613445_00729"/>